<comment type="subcellular location">
    <subcellularLocation>
        <location evidence="1">Golgi apparatus membrane</location>
        <topology evidence="1">Single-pass type II membrane protein</topology>
    </subcellularLocation>
</comment>
<keyword evidence="6 7" id="KW-0472">Membrane</keyword>
<dbReference type="AlphaFoldDB" id="A0A6P8WJB1"/>
<dbReference type="Pfam" id="PF04572">
    <property type="entry name" value="Gb3_synth"/>
    <property type="match status" value="1"/>
</dbReference>
<evidence type="ECO:0000256" key="2">
    <source>
        <dbReference type="ARBA" id="ARBA00009003"/>
    </source>
</evidence>
<dbReference type="Gene3D" id="3.90.550.20">
    <property type="match status" value="1"/>
</dbReference>
<reference evidence="10" key="1">
    <citation type="submission" date="2025-08" db="UniProtKB">
        <authorList>
            <consortium name="RefSeq"/>
        </authorList>
    </citation>
    <scope>IDENTIFICATION</scope>
    <source>
        <strain evidence="10">15112-1751.03</strain>
        <tissue evidence="10">Whole Adult</tissue>
    </source>
</reference>
<keyword evidence="4" id="KW-0808">Transferase</keyword>
<gene>
    <name evidence="10" type="primary">LOC117564618</name>
</gene>
<dbReference type="GO" id="GO:0006688">
    <property type="term" value="P:glycosphingolipid biosynthetic process"/>
    <property type="evidence" value="ECO:0007669"/>
    <property type="project" value="TreeGrafter"/>
</dbReference>
<feature type="domain" description="Alpha 1,4-glycosyltransferase" evidence="8">
    <location>
        <begin position="243"/>
        <end position="357"/>
    </location>
</feature>
<comment type="similarity">
    <text evidence="2">Belongs to the glycosyltransferase 32 family.</text>
</comment>
<dbReference type="InterPro" id="IPR007652">
    <property type="entry name" value="A1-4-GlycosylTfrase_dom"/>
</dbReference>
<accession>A0A6P8WJB1</accession>
<dbReference type="OrthoDB" id="409543at2759"/>
<keyword evidence="9" id="KW-1185">Reference proteome</keyword>
<dbReference type="InterPro" id="IPR007577">
    <property type="entry name" value="GlycoTrfase_DXD_sugar-bd_CS"/>
</dbReference>
<dbReference type="GeneID" id="117564618"/>
<keyword evidence="7" id="KW-0812">Transmembrane</keyword>
<evidence type="ECO:0000256" key="3">
    <source>
        <dbReference type="ARBA" id="ARBA00022676"/>
    </source>
</evidence>
<evidence type="ECO:0000313" key="10">
    <source>
        <dbReference type="RefSeq" id="XP_034099363.2"/>
    </source>
</evidence>
<evidence type="ECO:0000256" key="4">
    <source>
        <dbReference type="ARBA" id="ARBA00022679"/>
    </source>
</evidence>
<organism evidence="9 10">
    <name type="scientific">Drosophila albomicans</name>
    <name type="common">Fruit fly</name>
    <dbReference type="NCBI Taxonomy" id="7291"/>
    <lineage>
        <taxon>Eukaryota</taxon>
        <taxon>Metazoa</taxon>
        <taxon>Ecdysozoa</taxon>
        <taxon>Arthropoda</taxon>
        <taxon>Hexapoda</taxon>
        <taxon>Insecta</taxon>
        <taxon>Pterygota</taxon>
        <taxon>Neoptera</taxon>
        <taxon>Endopterygota</taxon>
        <taxon>Diptera</taxon>
        <taxon>Brachycera</taxon>
        <taxon>Muscomorpha</taxon>
        <taxon>Ephydroidea</taxon>
        <taxon>Drosophilidae</taxon>
        <taxon>Drosophila</taxon>
    </lineage>
</organism>
<dbReference type="SUPFAM" id="SSF53448">
    <property type="entry name" value="Nucleotide-diphospho-sugar transferases"/>
    <property type="match status" value="1"/>
</dbReference>
<dbReference type="GO" id="GO:0035248">
    <property type="term" value="F:alpha-1,4-N-acetylgalactosaminyltransferase activity"/>
    <property type="evidence" value="ECO:0007669"/>
    <property type="project" value="TreeGrafter"/>
</dbReference>
<feature type="transmembrane region" description="Helical" evidence="7">
    <location>
        <begin position="12"/>
        <end position="40"/>
    </location>
</feature>
<sequence length="362" mass="41884">MHLHWRSLLTHFLFYARSLLIPILIFHGMEFIVLIMFTIFEEGPINRCYIDGVPPFEMNAANFNPAIDPTSLEDIILSDVKPPPGRAIFFPEIRCHPGDVHRILQLTARQACAIESAALHNPHFQVFVLFESPTHMPVGETFPLLDAIRSYRNVHFRQLNIWSFAEGTPIEDWAKKAELLHSSFQSEYASDLLRFLTLYHFGGIYLSMDSIVLRSLENLTLNYVGAHDNQSLGNAVFSLKPRGSGHEFAKLFLREFQKSYHAKSNEQTLINRTMQKICGTLSIKEMQKDAHRCHGFKVFKPNTFFAVSDESNVFEEAKYSYIIHQWSADSNKCQLKADFRNTFAQFAKKYCPRVYKVNREYF</sequence>
<evidence type="ECO:0000256" key="6">
    <source>
        <dbReference type="ARBA" id="ARBA00023136"/>
    </source>
</evidence>
<keyword evidence="5" id="KW-0333">Golgi apparatus</keyword>
<dbReference type="PANTHER" id="PTHR12042">
    <property type="entry name" value="LACTOSYLCERAMIDE 4-ALPHA-GALACTOSYLTRANSFERASE ALPHA- 1,4-GALACTOSYLTRANSFERASE"/>
    <property type="match status" value="1"/>
</dbReference>
<dbReference type="GO" id="GO:0000139">
    <property type="term" value="C:Golgi membrane"/>
    <property type="evidence" value="ECO:0007669"/>
    <property type="project" value="UniProtKB-SubCell"/>
</dbReference>
<name>A0A6P8WJB1_DROAB</name>
<dbReference type="Proteomes" id="UP000515160">
    <property type="component" value="Chromosome 2L"/>
</dbReference>
<proteinExistence type="inferred from homology"/>
<dbReference type="RefSeq" id="XP_034099363.2">
    <property type="nucleotide sequence ID" value="XM_034243472.2"/>
</dbReference>
<evidence type="ECO:0000259" key="8">
    <source>
        <dbReference type="Pfam" id="PF04572"/>
    </source>
</evidence>
<evidence type="ECO:0000313" key="9">
    <source>
        <dbReference type="Proteomes" id="UP000515160"/>
    </source>
</evidence>
<evidence type="ECO:0000256" key="1">
    <source>
        <dbReference type="ARBA" id="ARBA00004323"/>
    </source>
</evidence>
<dbReference type="InterPro" id="IPR051981">
    <property type="entry name" value="Glycosyltransf_32"/>
</dbReference>
<dbReference type="Pfam" id="PF04488">
    <property type="entry name" value="Gly_transf_sug"/>
    <property type="match status" value="1"/>
</dbReference>
<evidence type="ECO:0000256" key="7">
    <source>
        <dbReference type="SAM" id="Phobius"/>
    </source>
</evidence>
<keyword evidence="3" id="KW-0328">Glycosyltransferase</keyword>
<dbReference type="InterPro" id="IPR029044">
    <property type="entry name" value="Nucleotide-diphossugar_trans"/>
</dbReference>
<dbReference type="PANTHER" id="PTHR12042:SF21">
    <property type="entry name" value="ALPHA1,4-GALACTOSYLTRANSFERASE 1-RELATED"/>
    <property type="match status" value="1"/>
</dbReference>
<evidence type="ECO:0000256" key="5">
    <source>
        <dbReference type="ARBA" id="ARBA00023034"/>
    </source>
</evidence>
<protein>
    <submittedName>
        <fullName evidence="10">Lactosylceramide 4-alpha-galactosyltransferase-like</fullName>
    </submittedName>
</protein>
<keyword evidence="7" id="KW-1133">Transmembrane helix</keyword>